<reference evidence="2 3" key="1">
    <citation type="submission" date="2020-12" db="EMBL/GenBank/DDBJ databases">
        <title>Enhanced detection system for hospital associated transmission using whole genome sequencing surveillance.</title>
        <authorList>
            <person name="Harrison L.H."/>
            <person name="Van Tyne D."/>
            <person name="Marsh J.W."/>
            <person name="Griffith M.P."/>
            <person name="Snyder D.J."/>
            <person name="Cooper V.S."/>
            <person name="Mustapha M."/>
        </authorList>
    </citation>
    <scope>NUCLEOTIDE SEQUENCE [LARGE SCALE GENOMIC DNA]</scope>
    <source>
        <strain evidence="2 3">SER00238</strain>
    </source>
</reference>
<dbReference type="Proteomes" id="UP000639004">
    <property type="component" value="Unassembled WGS sequence"/>
</dbReference>
<evidence type="ECO:0008006" key="4">
    <source>
        <dbReference type="Google" id="ProtNLM"/>
    </source>
</evidence>
<keyword evidence="1" id="KW-1133">Transmembrane helix</keyword>
<dbReference type="EMBL" id="JAEHSL010000046">
    <property type="protein sequence ID" value="MBI6183598.1"/>
    <property type="molecule type" value="Genomic_DNA"/>
</dbReference>
<gene>
    <name evidence="2" type="ORF">JEQ07_24775</name>
</gene>
<evidence type="ECO:0000256" key="1">
    <source>
        <dbReference type="SAM" id="Phobius"/>
    </source>
</evidence>
<name>A0ABS0U1M5_SERPR</name>
<protein>
    <recommendedName>
        <fullName evidence="4">FixH family protein</fullName>
    </recommendedName>
</protein>
<organism evidence="2 3">
    <name type="scientific">Serratia proteamaculans</name>
    <dbReference type="NCBI Taxonomy" id="28151"/>
    <lineage>
        <taxon>Bacteria</taxon>
        <taxon>Pseudomonadati</taxon>
        <taxon>Pseudomonadota</taxon>
        <taxon>Gammaproteobacteria</taxon>
        <taxon>Enterobacterales</taxon>
        <taxon>Yersiniaceae</taxon>
        <taxon>Serratia</taxon>
    </lineage>
</organism>
<keyword evidence="3" id="KW-1185">Reference proteome</keyword>
<dbReference type="RefSeq" id="WP_198642708.1">
    <property type="nucleotide sequence ID" value="NZ_JAEHSL010000046.1"/>
</dbReference>
<keyword evidence="1" id="KW-0472">Membrane</keyword>
<evidence type="ECO:0000313" key="3">
    <source>
        <dbReference type="Proteomes" id="UP000639004"/>
    </source>
</evidence>
<proteinExistence type="predicted"/>
<sequence>MEIERDDEIKSRNVPVVEHLPLLRVSWCLEKLGYIFIFTVVFLALLGFFSNGILSDKEKLNESETLKINYEKFVRNGTQTELKIRIKDDGNKNITVTISDQLDTFYMIESVVPQSLQVRHQGNNLYFTSQINASQQWHTFTFILRSKEWGEFETRITGEDGKPVTINQWIYP</sequence>
<accession>A0ABS0U1M5</accession>
<keyword evidence="1" id="KW-0812">Transmembrane</keyword>
<comment type="caution">
    <text evidence="2">The sequence shown here is derived from an EMBL/GenBank/DDBJ whole genome shotgun (WGS) entry which is preliminary data.</text>
</comment>
<feature type="transmembrane region" description="Helical" evidence="1">
    <location>
        <begin position="32"/>
        <end position="54"/>
    </location>
</feature>
<evidence type="ECO:0000313" key="2">
    <source>
        <dbReference type="EMBL" id="MBI6183598.1"/>
    </source>
</evidence>